<name>A0ABY7HDH9_9BACT</name>
<dbReference type="Gene3D" id="2.130.10.80">
    <property type="entry name" value="Galactose oxidase/kelch, beta-propeller"/>
    <property type="match status" value="4"/>
</dbReference>
<dbReference type="Pfam" id="PF01344">
    <property type="entry name" value="Kelch_1"/>
    <property type="match status" value="2"/>
</dbReference>
<sequence length="430" mass="43725">MCTLPAAAWASPVPQAPMSLGRAQHVAEYFPGVGLLVTGGHVADGAGESVECFDAAAGAWSPLAAAPGGLWDAIGVRLADGRWLALDAVVGVVYDPTADIWLDVPALAGTSREQAAISLLADGDALIVGGLETPRTSLRYDPGTGVLAAPRPLAQGRSSLTATTLPDGRVLAAGGWRWGYLAAWDGEIQEPLASAERYDPAADAWTAAAAMATARERHAATLLATGEVLVTGGHSFDVALGSDPFFVTASAERYDPVHDSWAPAAAMSEARFEHTATRLPSGKVLVAGGRGPGGALASVEVYDPASDTWTSLAPMSTPRWLHSATYVPGHGVVIVGGTSGSITSPLASVELYPFGQVAAGSACTIDDECASDSCFAGVCESEDPGGDDWGGPFDCAADPAGAPADGIGVLGLVGLGLCGTRRRRAPASRR</sequence>
<evidence type="ECO:0000256" key="2">
    <source>
        <dbReference type="ARBA" id="ARBA00022737"/>
    </source>
</evidence>
<dbReference type="RefSeq" id="WP_269039716.1">
    <property type="nucleotide sequence ID" value="NZ_CP114040.1"/>
</dbReference>
<dbReference type="PANTHER" id="PTHR46344:SF27">
    <property type="entry name" value="KELCH REPEAT SUPERFAMILY PROTEIN"/>
    <property type="match status" value="1"/>
</dbReference>
<dbReference type="SUPFAM" id="SSF117281">
    <property type="entry name" value="Kelch motif"/>
    <property type="match status" value="2"/>
</dbReference>
<dbReference type="Proteomes" id="UP001164459">
    <property type="component" value="Chromosome"/>
</dbReference>
<organism evidence="3 4">
    <name type="scientific">Nannocystis punicea</name>
    <dbReference type="NCBI Taxonomy" id="2995304"/>
    <lineage>
        <taxon>Bacteria</taxon>
        <taxon>Pseudomonadati</taxon>
        <taxon>Myxococcota</taxon>
        <taxon>Polyangia</taxon>
        <taxon>Nannocystales</taxon>
        <taxon>Nannocystaceae</taxon>
        <taxon>Nannocystis</taxon>
    </lineage>
</organism>
<evidence type="ECO:0000256" key="1">
    <source>
        <dbReference type="ARBA" id="ARBA00022441"/>
    </source>
</evidence>
<evidence type="ECO:0000313" key="4">
    <source>
        <dbReference type="Proteomes" id="UP001164459"/>
    </source>
</evidence>
<accession>A0ABY7HDH9</accession>
<dbReference type="InterPro" id="IPR015915">
    <property type="entry name" value="Kelch-typ_b-propeller"/>
</dbReference>
<dbReference type="InterPro" id="IPR037293">
    <property type="entry name" value="Gal_Oxidase_central_sf"/>
</dbReference>
<keyword evidence="2" id="KW-0677">Repeat</keyword>
<reference evidence="3" key="1">
    <citation type="submission" date="2022-11" db="EMBL/GenBank/DDBJ databases">
        <title>Minimal conservation of predation-associated metabolite biosynthetic gene clusters underscores biosynthetic potential of Myxococcota including descriptions for ten novel species: Archangium lansinium sp. nov., Myxococcus landrumus sp. nov., Nannocystis bai.</title>
        <authorList>
            <person name="Ahearne A."/>
            <person name="Stevens C."/>
            <person name="Dowd S."/>
        </authorList>
    </citation>
    <scope>NUCLEOTIDE SEQUENCE</scope>
    <source>
        <strain evidence="3">Fl3</strain>
    </source>
</reference>
<dbReference type="EMBL" id="CP114040">
    <property type="protein sequence ID" value="WAS97350.1"/>
    <property type="molecule type" value="Genomic_DNA"/>
</dbReference>
<dbReference type="SMART" id="SM00612">
    <property type="entry name" value="Kelch"/>
    <property type="match status" value="4"/>
</dbReference>
<proteinExistence type="predicted"/>
<evidence type="ECO:0000313" key="3">
    <source>
        <dbReference type="EMBL" id="WAS97350.1"/>
    </source>
</evidence>
<dbReference type="PANTHER" id="PTHR46344">
    <property type="entry name" value="OS02G0202900 PROTEIN"/>
    <property type="match status" value="1"/>
</dbReference>
<protein>
    <submittedName>
        <fullName evidence="3">Kelch repeat-containing protein</fullName>
    </submittedName>
</protein>
<keyword evidence="1" id="KW-0880">Kelch repeat</keyword>
<keyword evidence="4" id="KW-1185">Reference proteome</keyword>
<dbReference type="InterPro" id="IPR006652">
    <property type="entry name" value="Kelch_1"/>
</dbReference>
<gene>
    <name evidence="3" type="ORF">O0S08_14480</name>
</gene>